<sequence length="353" mass="40143">MDHSSIRQLLKYTHQNKAEVKRRRLTLFFISYVGSSIMAILAIENLMVGNNLLAFLLGLWSCAIFFNAIFSHLYSGSDVHYYIAGVLVIFMSLSIVYTGGYKNTGLYFIFPLLFIQIIIVGYKAAIAYVTVTMGLIVYGLYNQWLLQANYDDEDVTRFLISAFCFICVAFIGEFFWNQSRKEMYRDTLENMRQANTDPLTKLPNRRFLEAVYFARATEDPADYFPLSVVILDIDHFKVINDTYGHDVGDDVLVYITKLMKASVRATDIVARTGGGEEFLIIFPSVNLSDAVKLAEKMRVHIENNPYKSAEIEHRITASLGVQTALTDAQIEEAIKQADINLYEAKRTGRNKVV</sequence>
<evidence type="ECO:0000256" key="1">
    <source>
        <dbReference type="ARBA" id="ARBA00001946"/>
    </source>
</evidence>
<dbReference type="InterPro" id="IPR000160">
    <property type="entry name" value="GGDEF_dom"/>
</dbReference>
<dbReference type="STRING" id="589873.EP12_00630"/>
<dbReference type="FunFam" id="3.30.70.270:FF:000001">
    <property type="entry name" value="Diguanylate cyclase domain protein"/>
    <property type="match status" value="1"/>
</dbReference>
<dbReference type="PROSITE" id="PS50887">
    <property type="entry name" value="GGDEF"/>
    <property type="match status" value="1"/>
</dbReference>
<organism evidence="6 7">
    <name type="scientific">Alteromonas australica</name>
    <dbReference type="NCBI Taxonomy" id="589873"/>
    <lineage>
        <taxon>Bacteria</taxon>
        <taxon>Pseudomonadati</taxon>
        <taxon>Pseudomonadota</taxon>
        <taxon>Gammaproteobacteria</taxon>
        <taxon>Alteromonadales</taxon>
        <taxon>Alteromonadaceae</taxon>
        <taxon>Alteromonas/Salinimonas group</taxon>
        <taxon>Alteromonas</taxon>
    </lineage>
</organism>
<reference evidence="6 7" key="1">
    <citation type="journal article" date="2018" name="Nat. Biotechnol.">
        <title>A standardized bacterial taxonomy based on genome phylogeny substantially revises the tree of life.</title>
        <authorList>
            <person name="Parks D.H."/>
            <person name="Chuvochina M."/>
            <person name="Waite D.W."/>
            <person name="Rinke C."/>
            <person name="Skarshewski A."/>
            <person name="Chaumeil P.A."/>
            <person name="Hugenholtz P."/>
        </authorList>
    </citation>
    <scope>NUCLEOTIDE SEQUENCE [LARGE SCALE GENOMIC DNA]</scope>
    <source>
        <strain evidence="6">UBA11978</strain>
    </source>
</reference>
<proteinExistence type="predicted"/>
<dbReference type="Pfam" id="PF00990">
    <property type="entry name" value="GGDEF"/>
    <property type="match status" value="1"/>
</dbReference>
<feature type="transmembrane region" description="Helical" evidence="4">
    <location>
        <begin position="25"/>
        <end position="46"/>
    </location>
</feature>
<evidence type="ECO:0000256" key="2">
    <source>
        <dbReference type="ARBA" id="ARBA00012528"/>
    </source>
</evidence>
<dbReference type="PANTHER" id="PTHR45138">
    <property type="entry name" value="REGULATORY COMPONENTS OF SENSORY TRANSDUCTION SYSTEM"/>
    <property type="match status" value="1"/>
</dbReference>
<feature type="transmembrane region" description="Helical" evidence="4">
    <location>
        <begin position="52"/>
        <end position="74"/>
    </location>
</feature>
<dbReference type="Gene3D" id="3.30.70.270">
    <property type="match status" value="1"/>
</dbReference>
<feature type="transmembrane region" description="Helical" evidence="4">
    <location>
        <begin position="105"/>
        <end position="122"/>
    </location>
</feature>
<protein>
    <recommendedName>
        <fullName evidence="2">diguanylate cyclase</fullName>
        <ecNumber evidence="2">2.7.7.65</ecNumber>
    </recommendedName>
</protein>
<keyword evidence="4" id="KW-0812">Transmembrane</keyword>
<dbReference type="InterPro" id="IPR050469">
    <property type="entry name" value="Diguanylate_Cyclase"/>
</dbReference>
<dbReference type="EMBL" id="DNAN01000538">
    <property type="protein sequence ID" value="HAW77097.1"/>
    <property type="molecule type" value="Genomic_DNA"/>
</dbReference>
<accession>A0A350P730</accession>
<dbReference type="CDD" id="cd01949">
    <property type="entry name" value="GGDEF"/>
    <property type="match status" value="1"/>
</dbReference>
<gene>
    <name evidence="6" type="ORF">DCW74_15340</name>
</gene>
<evidence type="ECO:0000259" key="5">
    <source>
        <dbReference type="PROSITE" id="PS50887"/>
    </source>
</evidence>
<dbReference type="InterPro" id="IPR029787">
    <property type="entry name" value="Nucleotide_cyclase"/>
</dbReference>
<feature type="domain" description="GGDEF" evidence="5">
    <location>
        <begin position="224"/>
        <end position="353"/>
    </location>
</feature>
<comment type="catalytic activity">
    <reaction evidence="3">
        <text>2 GTP = 3',3'-c-di-GMP + 2 diphosphate</text>
        <dbReference type="Rhea" id="RHEA:24898"/>
        <dbReference type="ChEBI" id="CHEBI:33019"/>
        <dbReference type="ChEBI" id="CHEBI:37565"/>
        <dbReference type="ChEBI" id="CHEBI:58805"/>
        <dbReference type="EC" id="2.7.7.65"/>
    </reaction>
</comment>
<dbReference type="Proteomes" id="UP000263517">
    <property type="component" value="Unassembled WGS sequence"/>
</dbReference>
<dbReference type="SMART" id="SM00267">
    <property type="entry name" value="GGDEF"/>
    <property type="match status" value="1"/>
</dbReference>
<dbReference type="GO" id="GO:0052621">
    <property type="term" value="F:diguanylate cyclase activity"/>
    <property type="evidence" value="ECO:0007669"/>
    <property type="project" value="UniProtKB-EC"/>
</dbReference>
<dbReference type="AlphaFoldDB" id="A0A350P730"/>
<dbReference type="InterPro" id="IPR043128">
    <property type="entry name" value="Rev_trsase/Diguanyl_cyclase"/>
</dbReference>
<evidence type="ECO:0000313" key="6">
    <source>
        <dbReference type="EMBL" id="HAW77097.1"/>
    </source>
</evidence>
<dbReference type="PANTHER" id="PTHR45138:SF9">
    <property type="entry name" value="DIGUANYLATE CYCLASE DGCM-RELATED"/>
    <property type="match status" value="1"/>
</dbReference>
<dbReference type="SUPFAM" id="SSF55073">
    <property type="entry name" value="Nucleotide cyclase"/>
    <property type="match status" value="1"/>
</dbReference>
<dbReference type="RefSeq" id="WP_196897884.1">
    <property type="nucleotide sequence ID" value="NZ_CALBIY010000109.1"/>
</dbReference>
<comment type="cofactor">
    <cofactor evidence="1">
        <name>Mg(2+)</name>
        <dbReference type="ChEBI" id="CHEBI:18420"/>
    </cofactor>
</comment>
<feature type="transmembrane region" description="Helical" evidence="4">
    <location>
        <begin position="127"/>
        <end position="146"/>
    </location>
</feature>
<evidence type="ECO:0000313" key="7">
    <source>
        <dbReference type="Proteomes" id="UP000263517"/>
    </source>
</evidence>
<keyword evidence="4" id="KW-1133">Transmembrane helix</keyword>
<evidence type="ECO:0000256" key="3">
    <source>
        <dbReference type="ARBA" id="ARBA00034247"/>
    </source>
</evidence>
<feature type="transmembrane region" description="Helical" evidence="4">
    <location>
        <begin position="158"/>
        <end position="176"/>
    </location>
</feature>
<dbReference type="NCBIfam" id="TIGR00254">
    <property type="entry name" value="GGDEF"/>
    <property type="match status" value="1"/>
</dbReference>
<comment type="caution">
    <text evidence="6">The sequence shown here is derived from an EMBL/GenBank/DDBJ whole genome shotgun (WGS) entry which is preliminary data.</text>
</comment>
<name>A0A350P730_9ALTE</name>
<evidence type="ECO:0000256" key="4">
    <source>
        <dbReference type="SAM" id="Phobius"/>
    </source>
</evidence>
<keyword evidence="4" id="KW-0472">Membrane</keyword>
<dbReference type="EC" id="2.7.7.65" evidence="2"/>
<feature type="transmembrane region" description="Helical" evidence="4">
    <location>
        <begin position="81"/>
        <end position="99"/>
    </location>
</feature>